<evidence type="ECO:0000256" key="5">
    <source>
        <dbReference type="PROSITE-ProRule" id="PRU00076"/>
    </source>
</evidence>
<protein>
    <submittedName>
        <fullName evidence="8">FBN2-like protein</fullName>
    </submittedName>
</protein>
<dbReference type="PANTHER" id="PTHR24039">
    <property type="entry name" value="FIBRILLIN-RELATED"/>
    <property type="match status" value="1"/>
</dbReference>
<dbReference type="PROSITE" id="PS01187">
    <property type="entry name" value="EGF_CA"/>
    <property type="match status" value="1"/>
</dbReference>
<comment type="caution">
    <text evidence="5">Lacks conserved residue(s) required for the propagation of feature annotation.</text>
</comment>
<feature type="transmembrane region" description="Helical" evidence="6">
    <location>
        <begin position="296"/>
        <end position="319"/>
    </location>
</feature>
<evidence type="ECO:0000256" key="6">
    <source>
        <dbReference type="SAM" id="Phobius"/>
    </source>
</evidence>
<dbReference type="InterPro" id="IPR000742">
    <property type="entry name" value="EGF"/>
</dbReference>
<dbReference type="PANTHER" id="PTHR24039:SF48">
    <property type="entry name" value="FIBRILLIN-2 ISOFORM X1-RELATED"/>
    <property type="match status" value="1"/>
</dbReference>
<dbReference type="PROSITE" id="PS00010">
    <property type="entry name" value="ASX_HYDROXYL"/>
    <property type="match status" value="1"/>
</dbReference>
<feature type="non-terminal residue" evidence="8">
    <location>
        <position position="371"/>
    </location>
</feature>
<evidence type="ECO:0000313" key="9">
    <source>
        <dbReference type="Proteomes" id="UP001164746"/>
    </source>
</evidence>
<keyword evidence="9" id="KW-1185">Reference proteome</keyword>
<reference evidence="8" key="1">
    <citation type="submission" date="2022-11" db="EMBL/GenBank/DDBJ databases">
        <title>Centuries of genome instability and evolution in soft-shell clam transmissible cancer (bioRxiv).</title>
        <authorList>
            <person name="Hart S.F.M."/>
            <person name="Yonemitsu M.A."/>
            <person name="Giersch R.M."/>
            <person name="Beal B.F."/>
            <person name="Arriagada G."/>
            <person name="Davis B.W."/>
            <person name="Ostrander E.A."/>
            <person name="Goff S.P."/>
            <person name="Metzger M.J."/>
        </authorList>
    </citation>
    <scope>NUCLEOTIDE SEQUENCE</scope>
    <source>
        <strain evidence="8">MELC-2E11</strain>
        <tissue evidence="8">Siphon/mantle</tissue>
    </source>
</reference>
<feature type="domain" description="EGF-like" evidence="7">
    <location>
        <begin position="207"/>
        <end position="244"/>
    </location>
</feature>
<dbReference type="SMART" id="SM00181">
    <property type="entry name" value="EGF"/>
    <property type="match status" value="4"/>
</dbReference>
<organism evidence="8 9">
    <name type="scientific">Mya arenaria</name>
    <name type="common">Soft-shell clam</name>
    <dbReference type="NCBI Taxonomy" id="6604"/>
    <lineage>
        <taxon>Eukaryota</taxon>
        <taxon>Metazoa</taxon>
        <taxon>Spiralia</taxon>
        <taxon>Lophotrochozoa</taxon>
        <taxon>Mollusca</taxon>
        <taxon>Bivalvia</taxon>
        <taxon>Autobranchia</taxon>
        <taxon>Heteroconchia</taxon>
        <taxon>Euheterodonta</taxon>
        <taxon>Imparidentia</taxon>
        <taxon>Neoheterodontei</taxon>
        <taxon>Myida</taxon>
        <taxon>Myoidea</taxon>
        <taxon>Myidae</taxon>
        <taxon>Mya</taxon>
    </lineage>
</organism>
<keyword evidence="6" id="KW-0812">Transmembrane</keyword>
<gene>
    <name evidence="8" type="ORF">MAR_019907</name>
</gene>
<dbReference type="InterPro" id="IPR018097">
    <property type="entry name" value="EGF_Ca-bd_CS"/>
</dbReference>
<dbReference type="SUPFAM" id="SSF57196">
    <property type="entry name" value="EGF/Laminin"/>
    <property type="match status" value="3"/>
</dbReference>
<evidence type="ECO:0000256" key="1">
    <source>
        <dbReference type="ARBA" id="ARBA00022536"/>
    </source>
</evidence>
<dbReference type="Pfam" id="PF00008">
    <property type="entry name" value="EGF"/>
    <property type="match status" value="1"/>
</dbReference>
<feature type="disulfide bond" evidence="5">
    <location>
        <begin position="255"/>
        <end position="272"/>
    </location>
</feature>
<dbReference type="InterPro" id="IPR001881">
    <property type="entry name" value="EGF-like_Ca-bd_dom"/>
</dbReference>
<dbReference type="PROSITE" id="PS00022">
    <property type="entry name" value="EGF_1"/>
    <property type="match status" value="1"/>
</dbReference>
<accession>A0ABY7E6Y2</accession>
<keyword evidence="4 5" id="KW-1015">Disulfide bond</keyword>
<dbReference type="PROSITE" id="PS50026">
    <property type="entry name" value="EGF_3"/>
    <property type="match status" value="2"/>
</dbReference>
<keyword evidence="6" id="KW-0472">Membrane</keyword>
<sequence>INECQIGTDKCLDSQYCINTNGSFRCDCKPGFAKEDHNNGTITCIKSEGRSFAGYLIIEVDPSFMLNDTNIENSIKVFMEKNVFNTIPGVYIEVYLQQVERRKRAAERTKRRAQFVVHSTKNQTITEEDISKSFKDYFTKNEVLDIPVEIYNEIHFYNDSAGGQCNIPGTHECSAATTHCASFSGSVRCVCNAGYKEWDIPGISCKDIDECQNSLTVCSGGECSNTLGSYSCTCNPGFSYDGNSTCINLCSSHPCLNGGTCYSGQVEGQYVCKCSDNWGGQQCGDENSENKKLKTIAIAVGATLGAGCLLLLCVMFGMYRRNRTRYRYLDSYIRRPISRSEDHDDNYDLTGSTTFNNSEIRLKKREFPIDD</sequence>
<dbReference type="Pfam" id="PF07645">
    <property type="entry name" value="EGF_CA"/>
    <property type="match status" value="3"/>
</dbReference>
<evidence type="ECO:0000313" key="8">
    <source>
        <dbReference type="EMBL" id="WAR04538.1"/>
    </source>
</evidence>
<dbReference type="SMART" id="SM00179">
    <property type="entry name" value="EGF_CA"/>
    <property type="match status" value="3"/>
</dbReference>
<keyword evidence="1 5" id="KW-0245">EGF-like domain</keyword>
<feature type="non-terminal residue" evidence="8">
    <location>
        <position position="1"/>
    </location>
</feature>
<evidence type="ECO:0000256" key="3">
    <source>
        <dbReference type="ARBA" id="ARBA00022737"/>
    </source>
</evidence>
<evidence type="ECO:0000259" key="7">
    <source>
        <dbReference type="PROSITE" id="PS50026"/>
    </source>
</evidence>
<keyword evidence="2" id="KW-0732">Signal</keyword>
<evidence type="ECO:0000256" key="2">
    <source>
        <dbReference type="ARBA" id="ARBA00022729"/>
    </source>
</evidence>
<evidence type="ECO:0000256" key="4">
    <source>
        <dbReference type="ARBA" id="ARBA00023157"/>
    </source>
</evidence>
<name>A0ABY7E6Y2_MYAAR</name>
<keyword evidence="6" id="KW-1133">Transmembrane helix</keyword>
<proteinExistence type="predicted"/>
<feature type="disulfide bond" evidence="5">
    <location>
        <begin position="274"/>
        <end position="283"/>
    </location>
</feature>
<feature type="domain" description="EGF-like" evidence="7">
    <location>
        <begin position="247"/>
        <end position="284"/>
    </location>
</feature>
<dbReference type="Gene3D" id="2.10.25.10">
    <property type="entry name" value="Laminin"/>
    <property type="match status" value="4"/>
</dbReference>
<dbReference type="EMBL" id="CP111016">
    <property type="protein sequence ID" value="WAR04538.1"/>
    <property type="molecule type" value="Genomic_DNA"/>
</dbReference>
<dbReference type="InterPro" id="IPR000152">
    <property type="entry name" value="EGF-type_Asp/Asn_hydroxyl_site"/>
</dbReference>
<dbReference type="Proteomes" id="UP001164746">
    <property type="component" value="Chromosome 5"/>
</dbReference>
<keyword evidence="3" id="KW-0677">Repeat</keyword>
<dbReference type="InterPro" id="IPR049883">
    <property type="entry name" value="NOTCH1_EGF-like"/>
</dbReference>
<dbReference type="CDD" id="cd00054">
    <property type="entry name" value="EGF_CA"/>
    <property type="match status" value="3"/>
</dbReference>